<proteinExistence type="predicted"/>
<keyword evidence="1" id="KW-0472">Membrane</keyword>
<sequence>MKRKVVYNRWKVPSEEIQEQQNFDSILKDLKKDSAIYWKSIGFWGTVGTSAVALFFLITQF</sequence>
<dbReference type="AlphaFoldDB" id="A0A4Q4KL12"/>
<dbReference type="RefSeq" id="WP_130093877.1">
    <property type="nucleotide sequence ID" value="NZ_SETE01000004.1"/>
</dbReference>
<dbReference type="OrthoDB" id="1467818at2"/>
<reference evidence="2 3" key="1">
    <citation type="submission" date="2019-02" db="EMBL/GenBank/DDBJ databases">
        <title>Genome sequence of the sea-ice species Brumimicrobium glaciale.</title>
        <authorList>
            <person name="Bowman J.P."/>
        </authorList>
    </citation>
    <scope>NUCLEOTIDE SEQUENCE [LARGE SCALE GENOMIC DNA]</scope>
    <source>
        <strain evidence="2 3">IC156</strain>
    </source>
</reference>
<protein>
    <submittedName>
        <fullName evidence="2">Uncharacterized protein</fullName>
    </submittedName>
</protein>
<gene>
    <name evidence="2" type="ORF">ERX46_10780</name>
</gene>
<name>A0A4Q4KL12_9FLAO</name>
<evidence type="ECO:0000313" key="3">
    <source>
        <dbReference type="Proteomes" id="UP000293952"/>
    </source>
</evidence>
<keyword evidence="1" id="KW-0812">Transmembrane</keyword>
<dbReference type="EMBL" id="SETE01000004">
    <property type="protein sequence ID" value="RYM33417.1"/>
    <property type="molecule type" value="Genomic_DNA"/>
</dbReference>
<comment type="caution">
    <text evidence="2">The sequence shown here is derived from an EMBL/GenBank/DDBJ whole genome shotgun (WGS) entry which is preliminary data.</text>
</comment>
<dbReference type="Proteomes" id="UP000293952">
    <property type="component" value="Unassembled WGS sequence"/>
</dbReference>
<keyword evidence="3" id="KW-1185">Reference proteome</keyword>
<keyword evidence="1" id="KW-1133">Transmembrane helix</keyword>
<evidence type="ECO:0000256" key="1">
    <source>
        <dbReference type="SAM" id="Phobius"/>
    </source>
</evidence>
<accession>A0A4Q4KL12</accession>
<feature type="transmembrane region" description="Helical" evidence="1">
    <location>
        <begin position="36"/>
        <end position="58"/>
    </location>
</feature>
<organism evidence="2 3">
    <name type="scientific">Brumimicrobium glaciale</name>
    <dbReference type="NCBI Taxonomy" id="200475"/>
    <lineage>
        <taxon>Bacteria</taxon>
        <taxon>Pseudomonadati</taxon>
        <taxon>Bacteroidota</taxon>
        <taxon>Flavobacteriia</taxon>
        <taxon>Flavobacteriales</taxon>
        <taxon>Crocinitomicaceae</taxon>
        <taxon>Brumimicrobium</taxon>
    </lineage>
</organism>
<evidence type="ECO:0000313" key="2">
    <source>
        <dbReference type="EMBL" id="RYM33417.1"/>
    </source>
</evidence>